<protein>
    <recommendedName>
        <fullName evidence="2">RNase H type-1 domain-containing protein</fullName>
    </recommendedName>
</protein>
<feature type="domain" description="RNase H type-1" evidence="2">
    <location>
        <begin position="37"/>
        <end position="143"/>
    </location>
</feature>
<sequence length="160" mass="17523">MHWSGNRLRGTDPTEHKSRDHRLPTAIMIPNSTPRCNVDVAWDARTGTCGLGGVFGGSLATPDLSESRTLVSSTLMAEVFAIRLAVMTAAFSNIKSLVILSDSLTFITLLKGKETRPGFSYFEIISFSFIPRIQNIEVDYVAKAALAEAIVSPYKIIMNE</sequence>
<dbReference type="InterPro" id="IPR012337">
    <property type="entry name" value="RNaseH-like_sf"/>
</dbReference>
<gene>
    <name evidence="3" type="ORF">BOLC2T08004H</name>
</gene>
<name>A0A3P6D402_BRAOL</name>
<dbReference type="InterPro" id="IPR002156">
    <property type="entry name" value="RNaseH_domain"/>
</dbReference>
<accession>A0A3P6D402</accession>
<dbReference type="AlphaFoldDB" id="A0A3P6D402"/>
<dbReference type="GO" id="GO:0004523">
    <property type="term" value="F:RNA-DNA hybrid ribonuclease activity"/>
    <property type="evidence" value="ECO:0007669"/>
    <property type="project" value="InterPro"/>
</dbReference>
<feature type="compositionally biased region" description="Basic and acidic residues" evidence="1">
    <location>
        <begin position="9"/>
        <end position="21"/>
    </location>
</feature>
<reference evidence="3" key="1">
    <citation type="submission" date="2018-11" db="EMBL/GenBank/DDBJ databases">
        <authorList>
            <consortium name="Genoscope - CEA"/>
            <person name="William W."/>
        </authorList>
    </citation>
    <scope>NUCLEOTIDE SEQUENCE</scope>
</reference>
<feature type="region of interest" description="Disordered" evidence="1">
    <location>
        <begin position="1"/>
        <end position="21"/>
    </location>
</feature>
<dbReference type="SUPFAM" id="SSF53098">
    <property type="entry name" value="Ribonuclease H-like"/>
    <property type="match status" value="1"/>
</dbReference>
<evidence type="ECO:0000259" key="2">
    <source>
        <dbReference type="Pfam" id="PF13456"/>
    </source>
</evidence>
<dbReference type="CDD" id="cd06222">
    <property type="entry name" value="RNase_H_like"/>
    <property type="match status" value="1"/>
</dbReference>
<proteinExistence type="predicted"/>
<dbReference type="GO" id="GO:0003676">
    <property type="term" value="F:nucleic acid binding"/>
    <property type="evidence" value="ECO:0007669"/>
    <property type="project" value="InterPro"/>
</dbReference>
<dbReference type="Pfam" id="PF13456">
    <property type="entry name" value="RVT_3"/>
    <property type="match status" value="1"/>
</dbReference>
<dbReference type="EMBL" id="LR031874">
    <property type="protein sequence ID" value="VDD21740.1"/>
    <property type="molecule type" value="Genomic_DNA"/>
</dbReference>
<dbReference type="InterPro" id="IPR044730">
    <property type="entry name" value="RNase_H-like_dom_plant"/>
</dbReference>
<evidence type="ECO:0000256" key="1">
    <source>
        <dbReference type="SAM" id="MobiDB-lite"/>
    </source>
</evidence>
<organism evidence="3">
    <name type="scientific">Brassica oleracea</name>
    <name type="common">Wild cabbage</name>
    <dbReference type="NCBI Taxonomy" id="3712"/>
    <lineage>
        <taxon>Eukaryota</taxon>
        <taxon>Viridiplantae</taxon>
        <taxon>Streptophyta</taxon>
        <taxon>Embryophyta</taxon>
        <taxon>Tracheophyta</taxon>
        <taxon>Spermatophyta</taxon>
        <taxon>Magnoliopsida</taxon>
        <taxon>eudicotyledons</taxon>
        <taxon>Gunneridae</taxon>
        <taxon>Pentapetalae</taxon>
        <taxon>rosids</taxon>
        <taxon>malvids</taxon>
        <taxon>Brassicales</taxon>
        <taxon>Brassicaceae</taxon>
        <taxon>Brassiceae</taxon>
        <taxon>Brassica</taxon>
    </lineage>
</organism>
<evidence type="ECO:0000313" key="3">
    <source>
        <dbReference type="EMBL" id="VDD21740.1"/>
    </source>
</evidence>